<reference evidence="1 2" key="1">
    <citation type="submission" date="2024-06" db="EMBL/GenBank/DDBJ databases">
        <authorList>
            <person name="Kaempfer P."/>
            <person name="Viver T."/>
        </authorList>
    </citation>
    <scope>NUCLEOTIDE SEQUENCE [LARGE SCALE GENOMIC DNA]</scope>
    <source>
        <strain evidence="1 2">ST-37</strain>
    </source>
</reference>
<accession>A0ABW8XYZ3</accession>
<name>A0ABW8XYZ3_9FLAO</name>
<comment type="caution">
    <text evidence="1">The sequence shown here is derived from an EMBL/GenBank/DDBJ whole genome shotgun (WGS) entry which is preliminary data.</text>
</comment>
<gene>
    <name evidence="1" type="ORF">ABS765_03685</name>
</gene>
<keyword evidence="2" id="KW-1185">Reference proteome</keyword>
<proteinExistence type="predicted"/>
<dbReference type="EMBL" id="JBELPY010000001">
    <property type="protein sequence ID" value="MFL9833128.1"/>
    <property type="molecule type" value="Genomic_DNA"/>
</dbReference>
<organism evidence="1 2">
    <name type="scientific">Chryseobacterium terrae</name>
    <dbReference type="NCBI Taxonomy" id="3163299"/>
    <lineage>
        <taxon>Bacteria</taxon>
        <taxon>Pseudomonadati</taxon>
        <taxon>Bacteroidota</taxon>
        <taxon>Flavobacteriia</taxon>
        <taxon>Flavobacteriales</taxon>
        <taxon>Weeksellaceae</taxon>
        <taxon>Chryseobacterium group</taxon>
        <taxon>Chryseobacterium</taxon>
    </lineage>
</organism>
<protein>
    <submittedName>
        <fullName evidence="1">Uncharacterized protein</fullName>
    </submittedName>
</protein>
<evidence type="ECO:0000313" key="1">
    <source>
        <dbReference type="EMBL" id="MFL9833128.1"/>
    </source>
</evidence>
<sequence>MTRKEFDEIFSSNINNKTQSEDSEVLEIYSHMLQTEHLEDYWWEYHGENYLMSMIEKFSENIFEKIRQDIPNWTGYQIELFAQTLVSNDLRDYKINERIELYLDLFEIPKSDCDLYNIFYYRAYMNLELADKTLLIRLAEKLNYKSIDDLLADV</sequence>
<dbReference type="Proteomes" id="UP001629058">
    <property type="component" value="Unassembled WGS sequence"/>
</dbReference>
<evidence type="ECO:0000313" key="2">
    <source>
        <dbReference type="Proteomes" id="UP001629058"/>
    </source>
</evidence>
<dbReference type="RefSeq" id="WP_408087654.1">
    <property type="nucleotide sequence ID" value="NZ_JBELPY010000001.1"/>
</dbReference>